<dbReference type="SUPFAM" id="SSF55729">
    <property type="entry name" value="Acyl-CoA N-acyltransferases (Nat)"/>
    <property type="match status" value="1"/>
</dbReference>
<dbReference type="RefSeq" id="XP_009540725.1">
    <property type="nucleotide sequence ID" value="XM_009542430.1"/>
</dbReference>
<dbReference type="InterPro" id="IPR016181">
    <property type="entry name" value="Acyl_CoA_acyltransferase"/>
</dbReference>
<keyword evidence="2" id="KW-1185">Reference proteome</keyword>
<proteinExistence type="predicted"/>
<organism evidence="1 2">
    <name type="scientific">Heterobasidion irregulare (strain TC 32-1)</name>
    <dbReference type="NCBI Taxonomy" id="747525"/>
    <lineage>
        <taxon>Eukaryota</taxon>
        <taxon>Fungi</taxon>
        <taxon>Dikarya</taxon>
        <taxon>Basidiomycota</taxon>
        <taxon>Agaricomycotina</taxon>
        <taxon>Agaricomycetes</taxon>
        <taxon>Russulales</taxon>
        <taxon>Bondarzewiaceae</taxon>
        <taxon>Heterobasidion</taxon>
        <taxon>Heterobasidion annosum species complex</taxon>
    </lineage>
</organism>
<dbReference type="EMBL" id="KI925454">
    <property type="protein sequence ID" value="ETW86730.1"/>
    <property type="molecule type" value="Genomic_DNA"/>
</dbReference>
<dbReference type="eggNOG" id="ENOG502RVFJ">
    <property type="taxonomic scope" value="Eukaryota"/>
</dbReference>
<reference evidence="1 2" key="1">
    <citation type="journal article" date="2012" name="New Phytol.">
        <title>Insight into trade-off between wood decay and parasitism from the genome of a fungal forest pathogen.</title>
        <authorList>
            <person name="Olson A."/>
            <person name="Aerts A."/>
            <person name="Asiegbu F."/>
            <person name="Belbahri L."/>
            <person name="Bouzid O."/>
            <person name="Broberg A."/>
            <person name="Canback B."/>
            <person name="Coutinho P.M."/>
            <person name="Cullen D."/>
            <person name="Dalman K."/>
            <person name="Deflorio G."/>
            <person name="van Diepen L.T."/>
            <person name="Dunand C."/>
            <person name="Duplessis S."/>
            <person name="Durling M."/>
            <person name="Gonthier P."/>
            <person name="Grimwood J."/>
            <person name="Fossdal C.G."/>
            <person name="Hansson D."/>
            <person name="Henrissat B."/>
            <person name="Hietala A."/>
            <person name="Himmelstrand K."/>
            <person name="Hoffmeister D."/>
            <person name="Hogberg N."/>
            <person name="James T.Y."/>
            <person name="Karlsson M."/>
            <person name="Kohler A."/>
            <person name="Kues U."/>
            <person name="Lee Y.H."/>
            <person name="Lin Y.C."/>
            <person name="Lind M."/>
            <person name="Lindquist E."/>
            <person name="Lombard V."/>
            <person name="Lucas S."/>
            <person name="Lunden K."/>
            <person name="Morin E."/>
            <person name="Murat C."/>
            <person name="Park J."/>
            <person name="Raffaello T."/>
            <person name="Rouze P."/>
            <person name="Salamov A."/>
            <person name="Schmutz J."/>
            <person name="Solheim H."/>
            <person name="Stahlberg J."/>
            <person name="Velez H."/>
            <person name="de Vries R.P."/>
            <person name="Wiebenga A."/>
            <person name="Woodward S."/>
            <person name="Yakovlev I."/>
            <person name="Garbelotto M."/>
            <person name="Martin F."/>
            <person name="Grigoriev I.V."/>
            <person name="Stenlid J."/>
        </authorList>
    </citation>
    <scope>NUCLEOTIDE SEQUENCE [LARGE SCALE GENOMIC DNA]</scope>
    <source>
        <strain evidence="1 2">TC 32-1</strain>
    </source>
</reference>
<dbReference type="Gene3D" id="3.40.630.30">
    <property type="match status" value="1"/>
</dbReference>
<dbReference type="OrthoDB" id="630895at2759"/>
<gene>
    <name evidence="1" type="ORF">HETIRDRAFT_406649</name>
</gene>
<dbReference type="Proteomes" id="UP000030671">
    <property type="component" value="Unassembled WGS sequence"/>
</dbReference>
<dbReference type="KEGG" id="hir:HETIRDRAFT_406649"/>
<dbReference type="AlphaFoldDB" id="W4KMX7"/>
<dbReference type="GeneID" id="20672534"/>
<name>W4KMX7_HETIT</name>
<evidence type="ECO:0000313" key="1">
    <source>
        <dbReference type="EMBL" id="ETW86730.1"/>
    </source>
</evidence>
<dbReference type="InParanoid" id="W4KMX7"/>
<accession>W4KMX7</accession>
<dbReference type="HOGENOM" id="CLU_116803_0_0_1"/>
<sequence length="176" mass="19766">MAGLLHPQLRPFEINPQTGEPYLRLAPPLSNIIITPPRLSDVPSKVEAFNDPRVYRWVSSPPWPYLPEHAVQWLTVIIEEANAVWNELVKASVEEPDAAPKIVSTCPVRVIREQKEDGSDVPLGDCGFIRCNFDEILDVEEKRKQSEENEARPVGDPNIIWQIGGTYPSVMTGDQS</sequence>
<protein>
    <submittedName>
        <fullName evidence="1">Uncharacterized protein</fullName>
    </submittedName>
</protein>
<evidence type="ECO:0000313" key="2">
    <source>
        <dbReference type="Proteomes" id="UP000030671"/>
    </source>
</evidence>